<evidence type="ECO:0000313" key="2">
    <source>
        <dbReference type="EMBL" id="KAH0894330.1"/>
    </source>
</evidence>
<evidence type="ECO:0000313" key="3">
    <source>
        <dbReference type="Proteomes" id="UP000824890"/>
    </source>
</evidence>
<proteinExistence type="predicted"/>
<comment type="caution">
    <text evidence="2">The sequence shown here is derived from an EMBL/GenBank/DDBJ whole genome shotgun (WGS) entry which is preliminary data.</text>
</comment>
<gene>
    <name evidence="2" type="ORF">HID58_056759</name>
</gene>
<dbReference type="EMBL" id="JAGKQM010000013">
    <property type="protein sequence ID" value="KAH0894330.1"/>
    <property type="molecule type" value="Genomic_DNA"/>
</dbReference>
<sequence>HRSSFSATSLLANSVAAFFFRHQLKPEPPWPTTSMNHHKLHLRSQLCAGFSPTTGPLLHSSATSLSSSSRSSATAIAHNHRDSSFS</sequence>
<feature type="non-terminal residue" evidence="2">
    <location>
        <position position="1"/>
    </location>
</feature>
<name>A0ABQ8AP48_BRANA</name>
<keyword evidence="3" id="KW-1185">Reference proteome</keyword>
<feature type="compositionally biased region" description="Low complexity" evidence="1">
    <location>
        <begin position="59"/>
        <end position="75"/>
    </location>
</feature>
<dbReference type="Proteomes" id="UP000824890">
    <property type="component" value="Unassembled WGS sequence"/>
</dbReference>
<evidence type="ECO:0000256" key="1">
    <source>
        <dbReference type="SAM" id="MobiDB-lite"/>
    </source>
</evidence>
<feature type="non-terminal residue" evidence="2">
    <location>
        <position position="86"/>
    </location>
</feature>
<organism evidence="2 3">
    <name type="scientific">Brassica napus</name>
    <name type="common">Rape</name>
    <dbReference type="NCBI Taxonomy" id="3708"/>
    <lineage>
        <taxon>Eukaryota</taxon>
        <taxon>Viridiplantae</taxon>
        <taxon>Streptophyta</taxon>
        <taxon>Embryophyta</taxon>
        <taxon>Tracheophyta</taxon>
        <taxon>Spermatophyta</taxon>
        <taxon>Magnoliopsida</taxon>
        <taxon>eudicotyledons</taxon>
        <taxon>Gunneridae</taxon>
        <taxon>Pentapetalae</taxon>
        <taxon>rosids</taxon>
        <taxon>malvids</taxon>
        <taxon>Brassicales</taxon>
        <taxon>Brassicaceae</taxon>
        <taxon>Brassiceae</taxon>
        <taxon>Brassica</taxon>
    </lineage>
</organism>
<accession>A0ABQ8AP48</accession>
<protein>
    <submittedName>
        <fullName evidence="2">Uncharacterized protein</fullName>
    </submittedName>
</protein>
<reference evidence="2 3" key="1">
    <citation type="submission" date="2021-05" db="EMBL/GenBank/DDBJ databases">
        <title>Genome Assembly of Synthetic Allotetraploid Brassica napus Reveals Homoeologous Exchanges between Subgenomes.</title>
        <authorList>
            <person name="Davis J.T."/>
        </authorList>
    </citation>
    <scope>NUCLEOTIDE SEQUENCE [LARGE SCALE GENOMIC DNA]</scope>
    <source>
        <strain evidence="3">cv. Da-Ae</strain>
        <tissue evidence="2">Seedling</tissue>
    </source>
</reference>
<feature type="region of interest" description="Disordered" evidence="1">
    <location>
        <begin position="59"/>
        <end position="86"/>
    </location>
</feature>